<dbReference type="InterPro" id="IPR021796">
    <property type="entry name" value="Tll0287-like_dom"/>
</dbReference>
<organism evidence="2 3">
    <name type="scientific">Neiella marina</name>
    <dbReference type="NCBI Taxonomy" id="508461"/>
    <lineage>
        <taxon>Bacteria</taxon>
        <taxon>Pseudomonadati</taxon>
        <taxon>Pseudomonadota</taxon>
        <taxon>Gammaproteobacteria</taxon>
        <taxon>Alteromonadales</taxon>
        <taxon>Echinimonadaceae</taxon>
        <taxon>Neiella</taxon>
    </lineage>
</organism>
<dbReference type="OrthoDB" id="5800769at2"/>
<proteinExistence type="predicted"/>
<dbReference type="EMBL" id="BMDX01000001">
    <property type="protein sequence ID" value="GGA62957.1"/>
    <property type="molecule type" value="Genomic_DNA"/>
</dbReference>
<reference evidence="3" key="1">
    <citation type="journal article" date="2019" name="Int. J. Syst. Evol. Microbiol.">
        <title>The Global Catalogue of Microorganisms (GCM) 10K type strain sequencing project: providing services to taxonomists for standard genome sequencing and annotation.</title>
        <authorList>
            <consortium name="The Broad Institute Genomics Platform"/>
            <consortium name="The Broad Institute Genome Sequencing Center for Infectious Disease"/>
            <person name="Wu L."/>
            <person name="Ma J."/>
        </authorList>
    </citation>
    <scope>NUCLEOTIDE SEQUENCE [LARGE SCALE GENOMIC DNA]</scope>
    <source>
        <strain evidence="3">CGMCC 1.10130</strain>
    </source>
</reference>
<comment type="caution">
    <text evidence="2">The sequence shown here is derived from an EMBL/GenBank/DDBJ whole genome shotgun (WGS) entry which is preliminary data.</text>
</comment>
<gene>
    <name evidence="2" type="ORF">GCM10011369_00300</name>
</gene>
<protein>
    <recommendedName>
        <fullName evidence="1">Tll0287-like domain-containing protein</fullName>
    </recommendedName>
</protein>
<evidence type="ECO:0000313" key="2">
    <source>
        <dbReference type="EMBL" id="GGA62957.1"/>
    </source>
</evidence>
<dbReference type="RefSeq" id="WP_087504041.1">
    <property type="nucleotide sequence ID" value="NZ_BMDX01000001.1"/>
</dbReference>
<dbReference type="PROSITE" id="PS51257">
    <property type="entry name" value="PROKAR_LIPOPROTEIN"/>
    <property type="match status" value="1"/>
</dbReference>
<sequence length="190" mass="20377">MIKKVIATAAVAATAATLIGCGEEKAAGIDPKIYTDSLFAVMKADRTNYTKLIIKRLGPAGAGAIKPDEHWKEYDNGALLPAQMFRAGAEAVAEMTDDFTYSLQSIWPINAQNAPKSPVEKEGLEYIAANPGENFYGTETLGDVTYFTAVYPDVAVSDACTSCHNDHKDSPRTDFKVGEVMGGVVIRVPL</sequence>
<evidence type="ECO:0000313" key="3">
    <source>
        <dbReference type="Proteomes" id="UP000619743"/>
    </source>
</evidence>
<name>A0A8J2U1K4_9GAMM</name>
<keyword evidence="3" id="KW-1185">Reference proteome</keyword>
<dbReference type="Pfam" id="PF11845">
    <property type="entry name" value="Tll0287-like"/>
    <property type="match status" value="1"/>
</dbReference>
<feature type="domain" description="Tll0287-like" evidence="1">
    <location>
        <begin position="37"/>
        <end position="189"/>
    </location>
</feature>
<dbReference type="AlphaFoldDB" id="A0A8J2U1K4"/>
<evidence type="ECO:0000259" key="1">
    <source>
        <dbReference type="Pfam" id="PF11845"/>
    </source>
</evidence>
<accession>A0A8J2U1K4</accession>
<dbReference type="Proteomes" id="UP000619743">
    <property type="component" value="Unassembled WGS sequence"/>
</dbReference>